<dbReference type="EMBL" id="VXAB01004854">
    <property type="protein sequence ID" value="NXJ08011.1"/>
    <property type="molecule type" value="Genomic_DNA"/>
</dbReference>
<dbReference type="FunFam" id="3.40.50.2000:FF:000066">
    <property type="entry name" value="UDP-glucuronosyltransferase 1-1"/>
    <property type="match status" value="1"/>
</dbReference>
<accession>A0A7K9YJ29</accession>
<evidence type="ECO:0000256" key="4">
    <source>
        <dbReference type="ARBA" id="ARBA00022676"/>
    </source>
</evidence>
<feature type="chain" id="PRO_5029533204" description="glucuronosyltransferase" evidence="10">
    <location>
        <begin position="22"/>
        <end position="281"/>
    </location>
</feature>
<evidence type="ECO:0000256" key="5">
    <source>
        <dbReference type="ARBA" id="ARBA00022679"/>
    </source>
</evidence>
<dbReference type="Proteomes" id="UP000522663">
    <property type="component" value="Unassembled WGS sequence"/>
</dbReference>
<keyword evidence="5 11" id="KW-0808">Transferase</keyword>
<evidence type="ECO:0000256" key="2">
    <source>
        <dbReference type="ARBA" id="ARBA00009995"/>
    </source>
</evidence>
<dbReference type="PANTHER" id="PTHR48043">
    <property type="entry name" value="EG:EG0003.4 PROTEIN-RELATED"/>
    <property type="match status" value="1"/>
</dbReference>
<proteinExistence type="inferred from homology"/>
<dbReference type="SUPFAM" id="SSF53756">
    <property type="entry name" value="UDP-Glycosyltransferase/glycogen phosphorylase"/>
    <property type="match status" value="1"/>
</dbReference>
<dbReference type="InterPro" id="IPR050271">
    <property type="entry name" value="UDP-glycosyltransferase"/>
</dbReference>
<comment type="caution">
    <text evidence="11">The sequence shown here is derived from an EMBL/GenBank/DDBJ whole genome shotgun (WGS) entry which is preliminary data.</text>
</comment>
<dbReference type="GO" id="GO:0015020">
    <property type="term" value="F:glucuronosyltransferase activity"/>
    <property type="evidence" value="ECO:0007669"/>
    <property type="project" value="UniProtKB-EC"/>
</dbReference>
<comment type="subcellular location">
    <subcellularLocation>
        <location evidence="1">Membrane</location>
        <topology evidence="1">Single-pass membrane protein</topology>
    </subcellularLocation>
</comment>
<keyword evidence="9" id="KW-0325">Glycoprotein</keyword>
<comment type="similarity">
    <text evidence="2">Belongs to the UDP-glycosyltransferase family.</text>
</comment>
<dbReference type="GO" id="GO:0016020">
    <property type="term" value="C:membrane"/>
    <property type="evidence" value="ECO:0007669"/>
    <property type="project" value="UniProtKB-SubCell"/>
</dbReference>
<feature type="non-terminal residue" evidence="11">
    <location>
        <position position="1"/>
    </location>
</feature>
<keyword evidence="12" id="KW-1185">Reference proteome</keyword>
<sequence length="281" mass="31909">SHPRVTVTLLVLLSVLSLAAGGKLLVVSIDGSPWFSALEFLEVLSQKGHEIVVVAPETSLQVKPSAKFIMKTYAASFKQDTVDESLDRFLRDSFAEGSFLERFFRVRESMKKLSESSYVDCEQLLYNKELIRYLEESNFDALLTDPVLPCGTILAEYLSIPSIYFLRLIPCGLEFEASQCPSPPSYVPRAFTDQSDHMNFLQRVKNVIFEASNLFLCDFILKPYEKLASDFLQRDVTAVELLRNASIWLLRYDFVLEYPRPLMPNMIAVGGVNCDHKQLPQ</sequence>
<keyword evidence="7 10" id="KW-0732">Signal</keyword>
<name>A0A7K9YJ29_9GALL</name>
<dbReference type="OrthoDB" id="5835829at2759"/>
<dbReference type="Pfam" id="PF00201">
    <property type="entry name" value="UDPGT"/>
    <property type="match status" value="1"/>
</dbReference>
<keyword evidence="8" id="KW-1133">Transmembrane helix</keyword>
<evidence type="ECO:0000256" key="9">
    <source>
        <dbReference type="ARBA" id="ARBA00023180"/>
    </source>
</evidence>
<keyword evidence="6" id="KW-0812">Transmembrane</keyword>
<dbReference type="AlphaFoldDB" id="A0A7K9YJ29"/>
<keyword evidence="8" id="KW-0472">Membrane</keyword>
<evidence type="ECO:0000256" key="8">
    <source>
        <dbReference type="ARBA" id="ARBA00022989"/>
    </source>
</evidence>
<dbReference type="PANTHER" id="PTHR48043:SF161">
    <property type="entry name" value="UDP GLUCURONOSYLTRANSFERASE FAMILY 1 MEMBER A1"/>
    <property type="match status" value="1"/>
</dbReference>
<evidence type="ECO:0000256" key="6">
    <source>
        <dbReference type="ARBA" id="ARBA00022692"/>
    </source>
</evidence>
<evidence type="ECO:0000256" key="3">
    <source>
        <dbReference type="ARBA" id="ARBA00012544"/>
    </source>
</evidence>
<evidence type="ECO:0000256" key="1">
    <source>
        <dbReference type="ARBA" id="ARBA00004167"/>
    </source>
</evidence>
<protein>
    <recommendedName>
        <fullName evidence="3">glucuronosyltransferase</fullName>
        <ecNumber evidence="3">2.4.1.17</ecNumber>
    </recommendedName>
</protein>
<reference evidence="11 12" key="1">
    <citation type="submission" date="2019-09" db="EMBL/GenBank/DDBJ databases">
        <title>Bird 10,000 Genomes (B10K) Project - Family phase.</title>
        <authorList>
            <person name="Zhang G."/>
        </authorList>
    </citation>
    <scope>NUCLEOTIDE SEQUENCE [LARGE SCALE GENOMIC DNA]</scope>
    <source>
        <strain evidence="11">B10K-DU-001-53</strain>
        <tissue evidence="11">Muscle</tissue>
    </source>
</reference>
<feature type="non-terminal residue" evidence="11">
    <location>
        <position position="281"/>
    </location>
</feature>
<keyword evidence="4" id="KW-0328">Glycosyltransferase</keyword>
<organism evidence="11 12">
    <name type="scientific">Odontophorus gujanensis</name>
    <name type="common">marbled wood quail</name>
    <dbReference type="NCBI Taxonomy" id="886794"/>
    <lineage>
        <taxon>Eukaryota</taxon>
        <taxon>Metazoa</taxon>
        <taxon>Chordata</taxon>
        <taxon>Craniata</taxon>
        <taxon>Vertebrata</taxon>
        <taxon>Euteleostomi</taxon>
        <taxon>Archelosauria</taxon>
        <taxon>Archosauria</taxon>
        <taxon>Dinosauria</taxon>
        <taxon>Saurischia</taxon>
        <taxon>Theropoda</taxon>
        <taxon>Coelurosauria</taxon>
        <taxon>Aves</taxon>
        <taxon>Neognathae</taxon>
        <taxon>Galloanserae</taxon>
        <taxon>Galliformes</taxon>
        <taxon>Odontophoridae</taxon>
        <taxon>Odontophorus</taxon>
    </lineage>
</organism>
<dbReference type="InterPro" id="IPR002213">
    <property type="entry name" value="UDP_glucos_trans"/>
</dbReference>
<dbReference type="EC" id="2.4.1.17" evidence="3"/>
<evidence type="ECO:0000313" key="11">
    <source>
        <dbReference type="EMBL" id="NXJ08011.1"/>
    </source>
</evidence>
<feature type="signal peptide" evidence="10">
    <location>
        <begin position="1"/>
        <end position="21"/>
    </location>
</feature>
<evidence type="ECO:0000313" key="12">
    <source>
        <dbReference type="Proteomes" id="UP000522663"/>
    </source>
</evidence>
<gene>
    <name evidence="11" type="primary">Ugt1a1_2</name>
    <name evidence="11" type="ORF">ODOGUJ_R02279</name>
</gene>
<dbReference type="Gene3D" id="3.40.50.2000">
    <property type="entry name" value="Glycogen Phosphorylase B"/>
    <property type="match status" value="1"/>
</dbReference>
<evidence type="ECO:0000256" key="7">
    <source>
        <dbReference type="ARBA" id="ARBA00022729"/>
    </source>
</evidence>
<evidence type="ECO:0000256" key="10">
    <source>
        <dbReference type="SAM" id="SignalP"/>
    </source>
</evidence>